<evidence type="ECO:0000313" key="5">
    <source>
        <dbReference type="Proteomes" id="UP000249254"/>
    </source>
</evidence>
<dbReference type="EMBL" id="QFYQ01000001">
    <property type="protein sequence ID" value="RAK55864.1"/>
    <property type="molecule type" value="Genomic_DNA"/>
</dbReference>
<dbReference type="PROSITE" id="PS00061">
    <property type="entry name" value="ADH_SHORT"/>
    <property type="match status" value="1"/>
</dbReference>
<dbReference type="InterPro" id="IPR036291">
    <property type="entry name" value="NAD(P)-bd_dom_sf"/>
</dbReference>
<dbReference type="RefSeq" id="WP_111529612.1">
    <property type="nucleotide sequence ID" value="NZ_JBHRSG010000003.1"/>
</dbReference>
<accession>A0A328AQS8</accession>
<dbReference type="PANTHER" id="PTHR42879:SF2">
    <property type="entry name" value="3-OXOACYL-[ACYL-CARRIER-PROTEIN] REDUCTASE FABG"/>
    <property type="match status" value="1"/>
</dbReference>
<dbReference type="Proteomes" id="UP000249254">
    <property type="component" value="Unassembled WGS sequence"/>
</dbReference>
<dbReference type="InterPro" id="IPR050259">
    <property type="entry name" value="SDR"/>
</dbReference>
<name>A0A328AQS8_9CAUL</name>
<dbReference type="AlphaFoldDB" id="A0A328AQS8"/>
<gene>
    <name evidence="4" type="ORF">DJ017_15770</name>
</gene>
<dbReference type="Pfam" id="PF13561">
    <property type="entry name" value="adh_short_C2"/>
    <property type="match status" value="1"/>
</dbReference>
<evidence type="ECO:0000256" key="1">
    <source>
        <dbReference type="ARBA" id="ARBA00006484"/>
    </source>
</evidence>
<dbReference type="Gene3D" id="3.40.50.720">
    <property type="entry name" value="NAD(P)-binding Rossmann-like Domain"/>
    <property type="match status" value="1"/>
</dbReference>
<dbReference type="InterPro" id="IPR002347">
    <property type="entry name" value="SDR_fam"/>
</dbReference>
<dbReference type="InterPro" id="IPR020904">
    <property type="entry name" value="Sc_DH/Rdtase_CS"/>
</dbReference>
<dbReference type="SUPFAM" id="SSF51735">
    <property type="entry name" value="NAD(P)-binding Rossmann-fold domains"/>
    <property type="match status" value="1"/>
</dbReference>
<dbReference type="OrthoDB" id="9796652at2"/>
<proteinExistence type="inferred from homology"/>
<dbReference type="PANTHER" id="PTHR42879">
    <property type="entry name" value="3-OXOACYL-(ACYL-CARRIER-PROTEIN) REDUCTASE"/>
    <property type="match status" value="1"/>
</dbReference>
<keyword evidence="5" id="KW-1185">Reference proteome</keyword>
<dbReference type="GO" id="GO:0047838">
    <property type="term" value="F:D-xylose 1-dehydrogenase (NAD+) activity"/>
    <property type="evidence" value="ECO:0007669"/>
    <property type="project" value="UniProtKB-EC"/>
</dbReference>
<protein>
    <recommendedName>
        <fullName evidence="3">D-xylose 1-dehydrogenase</fullName>
        <ecNumber evidence="2">1.1.1.175</ecNumber>
    </recommendedName>
</protein>
<comment type="similarity">
    <text evidence="1">Belongs to the short-chain dehydrogenases/reductases (SDR) family.</text>
</comment>
<sequence length="255" mass="26299">MTLSRSVKGLTVLVTGAGSGMGRATAEVFAAEGANVAATDVHEGPVRALADELKARGQSAEAWALDVSDPAAIERVTAEVAARFGGLDILINNAGVSGFAAIDAANYEAVWDRSVSILLTAHQRTIRAALPHLRKSASPRIVNIASTEALGATSRDSTYAAAKAGVTGLTRALAVELGREGITVNCICPGPILTGMTEAISEEDKATFAKRRTATGRYGRPEEVAHMTLSLCLPAASYITGVTIPVDGGLMARNA</sequence>
<dbReference type="GO" id="GO:0032787">
    <property type="term" value="P:monocarboxylic acid metabolic process"/>
    <property type="evidence" value="ECO:0007669"/>
    <property type="project" value="UniProtKB-ARBA"/>
</dbReference>
<dbReference type="PRINTS" id="PR00080">
    <property type="entry name" value="SDRFAMILY"/>
</dbReference>
<dbReference type="FunFam" id="3.40.50.720:FF:000084">
    <property type="entry name" value="Short-chain dehydrogenase reductase"/>
    <property type="match status" value="1"/>
</dbReference>
<dbReference type="PRINTS" id="PR00081">
    <property type="entry name" value="GDHRDH"/>
</dbReference>
<dbReference type="EC" id="1.1.1.175" evidence="2"/>
<reference evidence="5" key="1">
    <citation type="submission" date="2018-05" db="EMBL/GenBank/DDBJ databases">
        <authorList>
            <person name="Li X."/>
        </authorList>
    </citation>
    <scope>NUCLEOTIDE SEQUENCE [LARGE SCALE GENOMIC DNA]</scope>
    <source>
        <strain evidence="5">LX32</strain>
    </source>
</reference>
<evidence type="ECO:0000256" key="2">
    <source>
        <dbReference type="ARBA" id="ARBA00066641"/>
    </source>
</evidence>
<dbReference type="CDD" id="cd05233">
    <property type="entry name" value="SDR_c"/>
    <property type="match status" value="1"/>
</dbReference>
<organism evidence="4 5">
    <name type="scientific">Phenylobacterium soli</name>
    <dbReference type="NCBI Taxonomy" id="2170551"/>
    <lineage>
        <taxon>Bacteria</taxon>
        <taxon>Pseudomonadati</taxon>
        <taxon>Pseudomonadota</taxon>
        <taxon>Alphaproteobacteria</taxon>
        <taxon>Caulobacterales</taxon>
        <taxon>Caulobacteraceae</taxon>
        <taxon>Phenylobacterium</taxon>
    </lineage>
</organism>
<comment type="caution">
    <text evidence="4">The sequence shown here is derived from an EMBL/GenBank/DDBJ whole genome shotgun (WGS) entry which is preliminary data.</text>
</comment>
<evidence type="ECO:0000256" key="3">
    <source>
        <dbReference type="ARBA" id="ARBA00069939"/>
    </source>
</evidence>
<evidence type="ECO:0000313" key="4">
    <source>
        <dbReference type="EMBL" id="RAK55864.1"/>
    </source>
</evidence>